<dbReference type="RefSeq" id="WP_174720265.1">
    <property type="nucleotide sequence ID" value="NZ_BGZL01000003.1"/>
</dbReference>
<reference evidence="2 3" key="1">
    <citation type="submission" date="2018-07" db="EMBL/GenBank/DDBJ databases">
        <title>Whole Genome Shotgun Sequence of Streptomyces spongiicola strain 531S.</title>
        <authorList>
            <person name="Dohra H."/>
            <person name="Kodani S."/>
        </authorList>
    </citation>
    <scope>NUCLEOTIDE SEQUENCE [LARGE SCALE GENOMIC DNA]</scope>
    <source>
        <strain evidence="2 3">531S</strain>
    </source>
</reference>
<proteinExistence type="predicted"/>
<dbReference type="EMBL" id="BGZL01000003">
    <property type="protein sequence ID" value="GBP99982.1"/>
    <property type="molecule type" value="Genomic_DNA"/>
</dbReference>
<gene>
    <name evidence="2" type="ORF">SSP531S_13880</name>
</gene>
<dbReference type="AlphaFoldDB" id="A0A388STQ2"/>
<evidence type="ECO:0000313" key="2">
    <source>
        <dbReference type="EMBL" id="GBP99982.1"/>
    </source>
</evidence>
<evidence type="ECO:0000313" key="3">
    <source>
        <dbReference type="Proteomes" id="UP000265354"/>
    </source>
</evidence>
<comment type="caution">
    <text evidence="2">The sequence shown here is derived from an EMBL/GenBank/DDBJ whole genome shotgun (WGS) entry which is preliminary data.</text>
</comment>
<dbReference type="Proteomes" id="UP000265354">
    <property type="component" value="Unassembled WGS sequence"/>
</dbReference>
<organism evidence="2 3">
    <name type="scientific">Streptomyces spongiicola</name>
    <dbReference type="NCBI Taxonomy" id="1690221"/>
    <lineage>
        <taxon>Bacteria</taxon>
        <taxon>Bacillati</taxon>
        <taxon>Actinomycetota</taxon>
        <taxon>Actinomycetes</taxon>
        <taxon>Kitasatosporales</taxon>
        <taxon>Streptomycetaceae</taxon>
        <taxon>Streptomyces</taxon>
    </lineage>
</organism>
<evidence type="ECO:0000256" key="1">
    <source>
        <dbReference type="SAM" id="MobiDB-lite"/>
    </source>
</evidence>
<name>A0A388STQ2_9ACTN</name>
<sequence length="121" mass="13503">MRTLLALLLSWLMPSTGKRRAQTAPRGSHAPPNRGTADTPARRLFVTRRPLGVERPAHWPPLTALRAQILRGEDGALVRPYLIAWEQEQERRGRRDRRRATVLAALGREFAAGVDLHGATA</sequence>
<feature type="region of interest" description="Disordered" evidence="1">
    <location>
        <begin position="18"/>
        <end position="40"/>
    </location>
</feature>
<protein>
    <submittedName>
        <fullName evidence="2">Uncharacterized protein</fullName>
    </submittedName>
</protein>
<accession>A0A388STQ2</accession>